<keyword evidence="3" id="KW-0812">Transmembrane</keyword>
<name>A0A024G6V9_9STRA</name>
<dbReference type="Gene3D" id="3.60.21.10">
    <property type="match status" value="1"/>
</dbReference>
<evidence type="ECO:0000256" key="2">
    <source>
        <dbReference type="ARBA" id="ARBA00023180"/>
    </source>
</evidence>
<dbReference type="OrthoDB" id="348678at2759"/>
<dbReference type="InterPro" id="IPR029052">
    <property type="entry name" value="Metallo-depent_PP-like"/>
</dbReference>
<protein>
    <submittedName>
        <fullName evidence="4">Uncharacterized protein</fullName>
    </submittedName>
</protein>
<evidence type="ECO:0000313" key="4">
    <source>
        <dbReference type="EMBL" id="CCI42616.1"/>
    </source>
</evidence>
<dbReference type="STRING" id="65357.A0A024G6V9"/>
<proteinExistence type="predicted"/>
<keyword evidence="1" id="KW-0378">Hydrolase</keyword>
<reference evidence="4 5" key="1">
    <citation type="submission" date="2012-05" db="EMBL/GenBank/DDBJ databases">
        <title>Recombination and specialization in a pathogen metapopulation.</title>
        <authorList>
            <person name="Gardiner A."/>
            <person name="Kemen E."/>
            <person name="Schultz-Larsen T."/>
            <person name="MacLean D."/>
            <person name="Van Oosterhout C."/>
            <person name="Jones J.D.G."/>
        </authorList>
    </citation>
    <scope>NUCLEOTIDE SEQUENCE [LARGE SCALE GENOMIC DNA]</scope>
    <source>
        <strain evidence="4 5">Ac Nc2</strain>
    </source>
</reference>
<keyword evidence="5" id="KW-1185">Reference proteome</keyword>
<gene>
    <name evidence="4" type="ORF">BN9_034000</name>
</gene>
<organism evidence="4 5">
    <name type="scientific">Albugo candida</name>
    <dbReference type="NCBI Taxonomy" id="65357"/>
    <lineage>
        <taxon>Eukaryota</taxon>
        <taxon>Sar</taxon>
        <taxon>Stramenopiles</taxon>
        <taxon>Oomycota</taxon>
        <taxon>Peronosporomycetes</taxon>
        <taxon>Albuginales</taxon>
        <taxon>Albuginaceae</taxon>
        <taxon>Albugo</taxon>
    </lineage>
</organism>
<sequence>MSIDNCIAASHTGLKPLYREGSGRIVQFTDVHLALKYKGTPENNYLDKVEPDVKYGLDPGVELLEAALECAKKVIPEPNFFLYNGDSVIHEGKHENEKKEKLHFPRTYKYHNKVIGAVMSRLRRTYPNLDKSRFFALAVGNMETIPDYAMDVTDGQEINPTLSEIKQGFENVLLEGEEQDFVRRGYSRRQIEDGLWMITLNTAVYHPRRSGDSKNGNLEDPLGQFAWLRKTLRSIEQERENSLICGHVPPVLALADGVQQWEKEYIETYKKIITDFAGTIKAQLFGHTHDHEIRDYKVPLYISGPISPLHKVNPSFTVWEYDKKTFEILDSHVYGTLDLKNWGYRFSAVKSYGLTDLRKGSLVKLRNYFVDEGNFNQEQFNHFHLQRYVYRGYNLDNKDNLVAPANVKKCDHVACLAAIRCAFKKWYSDIVELQECHIKERAHFASMGFRIEEDMRIFKETAKEVARREKKLTRKYTSTARILNPSNETGLKEEPTYNPLSTCATVFMMVIVLAVIVLVLDKVFGIKSRWTRLVKGMQTENRRQ</sequence>
<accession>A0A024G6V9</accession>
<dbReference type="PANTHER" id="PTHR10340">
    <property type="entry name" value="SPHINGOMYELIN PHOSPHODIESTERASE"/>
    <property type="match status" value="1"/>
</dbReference>
<evidence type="ECO:0000256" key="1">
    <source>
        <dbReference type="ARBA" id="ARBA00022801"/>
    </source>
</evidence>
<dbReference type="GO" id="GO:0016787">
    <property type="term" value="F:hydrolase activity"/>
    <property type="evidence" value="ECO:0007669"/>
    <property type="project" value="UniProtKB-KW"/>
</dbReference>
<feature type="transmembrane region" description="Helical" evidence="3">
    <location>
        <begin position="499"/>
        <end position="520"/>
    </location>
</feature>
<dbReference type="PANTHER" id="PTHR10340:SF57">
    <property type="entry name" value="METALLOPHOS DOMAIN-CONTAINING PROTEIN"/>
    <property type="match status" value="1"/>
</dbReference>
<evidence type="ECO:0000313" key="5">
    <source>
        <dbReference type="Proteomes" id="UP000053237"/>
    </source>
</evidence>
<dbReference type="SUPFAM" id="SSF56300">
    <property type="entry name" value="Metallo-dependent phosphatases"/>
    <property type="match status" value="1"/>
</dbReference>
<keyword evidence="3" id="KW-0472">Membrane</keyword>
<dbReference type="AlphaFoldDB" id="A0A024G6V9"/>
<keyword evidence="2" id="KW-0325">Glycoprotein</keyword>
<keyword evidence="3" id="KW-1133">Transmembrane helix</keyword>
<dbReference type="InParanoid" id="A0A024G6V9"/>
<comment type="caution">
    <text evidence="4">The sequence shown here is derived from an EMBL/GenBank/DDBJ whole genome shotgun (WGS) entry which is preliminary data.</text>
</comment>
<dbReference type="Proteomes" id="UP000053237">
    <property type="component" value="Unassembled WGS sequence"/>
</dbReference>
<dbReference type="EMBL" id="CAIX01000036">
    <property type="protein sequence ID" value="CCI42616.1"/>
    <property type="molecule type" value="Genomic_DNA"/>
</dbReference>
<evidence type="ECO:0000256" key="3">
    <source>
        <dbReference type="SAM" id="Phobius"/>
    </source>
</evidence>